<protein>
    <submittedName>
        <fullName evidence="1">Uncharacterized protein</fullName>
    </submittedName>
</protein>
<sequence length="55" mass="5684">MASQMALGVRGAPDFTSVRDSSKMMSGVRGAFDAVSDSSGMASGVRGALDIFKLR</sequence>
<reference evidence="1" key="1">
    <citation type="submission" date="2023-03" db="UniProtKB">
        <authorList>
            <consortium name="EnsemblPlants"/>
        </authorList>
    </citation>
    <scope>IDENTIFICATION</scope>
</reference>
<accession>A0A9I9DBL5</accession>
<organism evidence="1">
    <name type="scientific">Cucumis melo</name>
    <name type="common">Muskmelon</name>
    <dbReference type="NCBI Taxonomy" id="3656"/>
    <lineage>
        <taxon>Eukaryota</taxon>
        <taxon>Viridiplantae</taxon>
        <taxon>Streptophyta</taxon>
        <taxon>Embryophyta</taxon>
        <taxon>Tracheophyta</taxon>
        <taxon>Spermatophyta</taxon>
        <taxon>Magnoliopsida</taxon>
        <taxon>eudicotyledons</taxon>
        <taxon>Gunneridae</taxon>
        <taxon>Pentapetalae</taxon>
        <taxon>rosids</taxon>
        <taxon>fabids</taxon>
        <taxon>Cucurbitales</taxon>
        <taxon>Cucurbitaceae</taxon>
        <taxon>Benincaseae</taxon>
        <taxon>Cucumis</taxon>
    </lineage>
</organism>
<evidence type="ECO:0000313" key="1">
    <source>
        <dbReference type="EnsemblPlants" id="MELO3C015978.2.1"/>
    </source>
</evidence>
<dbReference type="AlphaFoldDB" id="A0A9I9DBL5"/>
<proteinExistence type="predicted"/>
<dbReference type="EnsemblPlants" id="MELO3C015978.2.1">
    <property type="protein sequence ID" value="MELO3C015978.2.1"/>
    <property type="gene ID" value="MELO3C015978.2"/>
</dbReference>
<dbReference type="Gramene" id="MELO3C015978.2.1">
    <property type="protein sequence ID" value="MELO3C015978.2.1"/>
    <property type="gene ID" value="MELO3C015978.2"/>
</dbReference>
<name>A0A9I9DBL5_CUCME</name>